<organism evidence="9 10">
    <name type="scientific">Mumia flava</name>
    <dbReference type="NCBI Taxonomy" id="1348852"/>
    <lineage>
        <taxon>Bacteria</taxon>
        <taxon>Bacillati</taxon>
        <taxon>Actinomycetota</taxon>
        <taxon>Actinomycetes</taxon>
        <taxon>Propionibacteriales</taxon>
        <taxon>Nocardioidaceae</taxon>
        <taxon>Mumia</taxon>
    </lineage>
</organism>
<dbReference type="GO" id="GO:0005975">
    <property type="term" value="P:carbohydrate metabolic process"/>
    <property type="evidence" value="ECO:0007669"/>
    <property type="project" value="UniProtKB-UniRule"/>
</dbReference>
<evidence type="ECO:0000256" key="5">
    <source>
        <dbReference type="ARBA" id="ARBA00013198"/>
    </source>
</evidence>
<dbReference type="PANTHER" id="PTHR11054:SF0">
    <property type="entry name" value="6-PHOSPHOGLUCONOLACTONASE"/>
    <property type="match status" value="1"/>
</dbReference>
<evidence type="ECO:0000256" key="7">
    <source>
        <dbReference type="RuleBase" id="RU365095"/>
    </source>
</evidence>
<name>A0A0B2B408_9ACTN</name>
<evidence type="ECO:0000256" key="1">
    <source>
        <dbReference type="ARBA" id="ARBA00000832"/>
    </source>
</evidence>
<accession>A0A0B2B408</accession>
<evidence type="ECO:0000313" key="10">
    <source>
        <dbReference type="Proteomes" id="UP000230842"/>
    </source>
</evidence>
<reference evidence="9 10" key="1">
    <citation type="submission" date="2017-11" db="EMBL/GenBank/DDBJ databases">
        <title>Genomic Encyclopedia of Archaeal and Bacterial Type Strains, Phase II (KMG-II): From Individual Species to Whole Genera.</title>
        <authorList>
            <person name="Goeker M."/>
        </authorList>
    </citation>
    <scope>NUCLEOTIDE SEQUENCE [LARGE SCALE GENOMIC DNA]</scope>
    <source>
        <strain evidence="9 10">DSM 27763</strain>
    </source>
</reference>
<dbReference type="CDD" id="cd01400">
    <property type="entry name" value="6PGL"/>
    <property type="match status" value="1"/>
</dbReference>
<comment type="similarity">
    <text evidence="4 7">Belongs to the glucosamine/galactosamine-6-phosphate isomerase family. 6-phosphogluconolactonase subfamily.</text>
</comment>
<dbReference type="InterPro" id="IPR005900">
    <property type="entry name" value="6-phosphogluconolactonase_DevB"/>
</dbReference>
<dbReference type="InterPro" id="IPR039104">
    <property type="entry name" value="6PGL"/>
</dbReference>
<dbReference type="OrthoDB" id="9810967at2"/>
<evidence type="ECO:0000256" key="3">
    <source>
        <dbReference type="ARBA" id="ARBA00004961"/>
    </source>
</evidence>
<proteinExistence type="inferred from homology"/>
<dbReference type="PANTHER" id="PTHR11054">
    <property type="entry name" value="6-PHOSPHOGLUCONOLACTONASE"/>
    <property type="match status" value="1"/>
</dbReference>
<comment type="caution">
    <text evidence="9">The sequence shown here is derived from an EMBL/GenBank/DDBJ whole genome shotgun (WGS) entry which is preliminary data.</text>
</comment>
<comment type="pathway">
    <text evidence="3 7">Carbohydrate degradation; pentose phosphate pathway; D-ribulose 5-phosphate from D-glucose 6-phosphate (oxidative stage): step 2/3.</text>
</comment>
<dbReference type="GO" id="GO:0006098">
    <property type="term" value="P:pentose-phosphate shunt"/>
    <property type="evidence" value="ECO:0007669"/>
    <property type="project" value="UniProtKB-UniPathway"/>
</dbReference>
<dbReference type="UniPathway" id="UPA00115">
    <property type="reaction ID" value="UER00409"/>
</dbReference>
<dbReference type="GO" id="GO:0017057">
    <property type="term" value="F:6-phosphogluconolactonase activity"/>
    <property type="evidence" value="ECO:0007669"/>
    <property type="project" value="UniProtKB-UniRule"/>
</dbReference>
<evidence type="ECO:0000313" key="9">
    <source>
        <dbReference type="EMBL" id="PJJ53609.1"/>
    </source>
</evidence>
<keyword evidence="10" id="KW-1185">Reference proteome</keyword>
<dbReference type="InterPro" id="IPR037171">
    <property type="entry name" value="NagB/RpiA_transferase-like"/>
</dbReference>
<dbReference type="InterPro" id="IPR006148">
    <property type="entry name" value="Glc/Gal-6P_isomerase"/>
</dbReference>
<dbReference type="NCBIfam" id="TIGR01198">
    <property type="entry name" value="pgl"/>
    <property type="match status" value="1"/>
</dbReference>
<comment type="catalytic activity">
    <reaction evidence="1 7">
        <text>6-phospho-D-glucono-1,5-lactone + H2O = 6-phospho-D-gluconate + H(+)</text>
        <dbReference type="Rhea" id="RHEA:12556"/>
        <dbReference type="ChEBI" id="CHEBI:15377"/>
        <dbReference type="ChEBI" id="CHEBI:15378"/>
        <dbReference type="ChEBI" id="CHEBI:57955"/>
        <dbReference type="ChEBI" id="CHEBI:58759"/>
        <dbReference type="EC" id="3.1.1.31"/>
    </reaction>
</comment>
<evidence type="ECO:0000259" key="8">
    <source>
        <dbReference type="Pfam" id="PF01182"/>
    </source>
</evidence>
<dbReference type="SUPFAM" id="SSF100950">
    <property type="entry name" value="NagB/RpiA/CoA transferase-like"/>
    <property type="match status" value="1"/>
</dbReference>
<dbReference type="EC" id="3.1.1.31" evidence="5 7"/>
<comment type="function">
    <text evidence="2 7">Hydrolysis of 6-phosphogluconolactone to 6-phosphogluconate.</text>
</comment>
<keyword evidence="7" id="KW-0378">Hydrolase</keyword>
<dbReference type="Gene3D" id="3.40.50.1360">
    <property type="match status" value="1"/>
</dbReference>
<dbReference type="Pfam" id="PF01182">
    <property type="entry name" value="Glucosamine_iso"/>
    <property type="match status" value="1"/>
</dbReference>
<gene>
    <name evidence="7" type="primary">pgl</name>
    <name evidence="9" type="ORF">CLV56_3099</name>
</gene>
<feature type="domain" description="Glucosamine/galactosamine-6-phosphate isomerase" evidence="8">
    <location>
        <begin position="11"/>
        <end position="227"/>
    </location>
</feature>
<evidence type="ECO:0000256" key="2">
    <source>
        <dbReference type="ARBA" id="ARBA00002681"/>
    </source>
</evidence>
<sequence>MTGPEILIETDASALAEVVADQLVSTLSALQSQGTTPSIVLTGGTIAEKIHEEVARRASDGRVDWSNVEIWWGDERYVPAGDPDRNEGQARVAFLDGVGVDETKVHPMPADDGTDLDAAAARFAAEVGTRTFDLVMLGLGPDGHVASLFPGKPTLAETERTAVAEHDSPKPPPRRITMTFPVLNRGREVWFLVSGSGKADAVARALTGSPVEQTPASGVHGSEQTLWMLDEGAASALPDELRPS</sequence>
<dbReference type="AlphaFoldDB" id="A0A0B2B408"/>
<dbReference type="EMBL" id="PGEZ01000002">
    <property type="protein sequence ID" value="PJJ53609.1"/>
    <property type="molecule type" value="Genomic_DNA"/>
</dbReference>
<dbReference type="RefSeq" id="WP_039361662.1">
    <property type="nucleotide sequence ID" value="NZ_PGEZ01000002.1"/>
</dbReference>
<evidence type="ECO:0000256" key="4">
    <source>
        <dbReference type="ARBA" id="ARBA00010662"/>
    </source>
</evidence>
<evidence type="ECO:0000256" key="6">
    <source>
        <dbReference type="ARBA" id="ARBA00020337"/>
    </source>
</evidence>
<protein>
    <recommendedName>
        <fullName evidence="6 7">6-phosphogluconolactonase</fullName>
        <shortName evidence="7">6PGL</shortName>
        <ecNumber evidence="5 7">3.1.1.31</ecNumber>
    </recommendedName>
</protein>
<dbReference type="Proteomes" id="UP000230842">
    <property type="component" value="Unassembled WGS sequence"/>
</dbReference>